<dbReference type="RefSeq" id="WP_317771620.1">
    <property type="nucleotide sequence ID" value="NZ_JAWMAJ010000041.1"/>
</dbReference>
<dbReference type="EMBL" id="JAWMAJ010000041">
    <property type="protein sequence ID" value="MDV7217208.1"/>
    <property type="molecule type" value="Genomic_DNA"/>
</dbReference>
<evidence type="ECO:0000256" key="6">
    <source>
        <dbReference type="ARBA" id="ARBA00023277"/>
    </source>
</evidence>
<protein>
    <recommendedName>
        <fullName evidence="3 10">Beta-glucosidase</fullName>
        <ecNumber evidence="3 10">3.2.1.21</ecNumber>
    </recommendedName>
</protein>
<dbReference type="Pfam" id="PF00232">
    <property type="entry name" value="Glyco_hydro_1"/>
    <property type="match status" value="1"/>
</dbReference>
<keyword evidence="7 10" id="KW-0326">Glycosidase</keyword>
<dbReference type="SUPFAM" id="SSF51445">
    <property type="entry name" value="(Trans)glycosidases"/>
    <property type="match status" value="1"/>
</dbReference>
<evidence type="ECO:0000256" key="7">
    <source>
        <dbReference type="ARBA" id="ARBA00023295"/>
    </source>
</evidence>
<evidence type="ECO:0000313" key="11">
    <source>
        <dbReference type="EMBL" id="MDV7217208.1"/>
    </source>
</evidence>
<dbReference type="InterPro" id="IPR017736">
    <property type="entry name" value="Glyco_hydro_1_beta-glucosidase"/>
</dbReference>
<evidence type="ECO:0000256" key="1">
    <source>
        <dbReference type="ARBA" id="ARBA00000448"/>
    </source>
</evidence>
<dbReference type="PANTHER" id="PTHR10353">
    <property type="entry name" value="GLYCOSYL HYDROLASE"/>
    <property type="match status" value="1"/>
</dbReference>
<evidence type="ECO:0000256" key="10">
    <source>
        <dbReference type="RuleBase" id="RU361175"/>
    </source>
</evidence>
<dbReference type="EC" id="3.2.1.21" evidence="3 10"/>
<evidence type="ECO:0000256" key="9">
    <source>
        <dbReference type="PROSITE-ProRule" id="PRU10055"/>
    </source>
</evidence>
<evidence type="ECO:0000256" key="4">
    <source>
        <dbReference type="ARBA" id="ARBA00022801"/>
    </source>
</evidence>
<keyword evidence="12" id="KW-1185">Reference proteome</keyword>
<dbReference type="Proteomes" id="UP001187346">
    <property type="component" value="Unassembled WGS sequence"/>
</dbReference>
<keyword evidence="4 10" id="KW-0378">Hydrolase</keyword>
<dbReference type="PROSITE" id="PS00572">
    <property type="entry name" value="GLYCOSYL_HYDROL_F1_1"/>
    <property type="match status" value="1"/>
</dbReference>
<keyword evidence="8" id="KW-0624">Polysaccharide degradation</keyword>
<sequence>MFDPGFLWGAATSSYQIEGAITEDGRGPSIWDTFATTPGAVRGRDTGAIAADHYHRFPGDIALMAQLGLRAYRFSLAWPRIQPTGSGPANQRGLDFYRRLTDTLLDHGIQPWPTLYHWDLPQPLEDAGGWPVRDTAERFAEYAALAHEALGDRIARWTTLNEPWCSAFLGYATGRHAPGRREPAAAVRAAHHLLLGHGLASEAIRDSARVGITLNLTHVTPLSAEPADLDAARRIDGMQNRLFLDPLLRGAYPEDVLDDLGEVTGTGHVRDGDLKRIGAPLDYLGVNYYAPMLVAGSPTPAQSAYVGSPLTRVADGGRPKTAMGWEIDERGLVNLLLRLKDDYPAVPLYITENGAAFDDVVEQDGEREVVHDADRIAYLDGHLRACAEAIGHGVPLKGYFVWSLLDNFEWSFGYGPRFGIVHVDYATQRRTPKDSARWYAEVIRRGGL</sequence>
<evidence type="ECO:0000256" key="2">
    <source>
        <dbReference type="ARBA" id="ARBA00010838"/>
    </source>
</evidence>
<dbReference type="PROSITE" id="PS00653">
    <property type="entry name" value="GLYCOSYL_HYDROL_F1_2"/>
    <property type="match status" value="1"/>
</dbReference>
<dbReference type="PANTHER" id="PTHR10353:SF36">
    <property type="entry name" value="LP05116P"/>
    <property type="match status" value="1"/>
</dbReference>
<evidence type="ECO:0000256" key="3">
    <source>
        <dbReference type="ARBA" id="ARBA00012744"/>
    </source>
</evidence>
<dbReference type="GO" id="GO:0008422">
    <property type="term" value="F:beta-glucosidase activity"/>
    <property type="evidence" value="ECO:0007669"/>
    <property type="project" value="UniProtKB-EC"/>
</dbReference>
<comment type="catalytic activity">
    <reaction evidence="1 10">
        <text>Hydrolysis of terminal, non-reducing beta-D-glucosyl residues with release of beta-D-glucose.</text>
        <dbReference type="EC" id="3.2.1.21"/>
    </reaction>
</comment>
<name>A0ABU4FAZ5_9ACTN</name>
<gene>
    <name evidence="11" type="ORF">R5A26_14745</name>
</gene>
<evidence type="ECO:0000256" key="8">
    <source>
        <dbReference type="ARBA" id="ARBA00023326"/>
    </source>
</evidence>
<keyword evidence="6" id="KW-0119">Carbohydrate metabolism</keyword>
<evidence type="ECO:0000256" key="5">
    <source>
        <dbReference type="ARBA" id="ARBA00023001"/>
    </source>
</evidence>
<keyword evidence="5" id="KW-0136">Cellulose degradation</keyword>
<organism evidence="11 12">
    <name type="scientific">Streptomyces prunicolor</name>
    <dbReference type="NCBI Taxonomy" id="67348"/>
    <lineage>
        <taxon>Bacteria</taxon>
        <taxon>Bacillati</taxon>
        <taxon>Actinomycetota</taxon>
        <taxon>Actinomycetes</taxon>
        <taxon>Kitasatosporales</taxon>
        <taxon>Streptomycetaceae</taxon>
        <taxon>Streptomyces</taxon>
    </lineage>
</organism>
<dbReference type="InterPro" id="IPR001360">
    <property type="entry name" value="Glyco_hydro_1"/>
</dbReference>
<dbReference type="PRINTS" id="PR00131">
    <property type="entry name" value="GLHYDRLASE1"/>
</dbReference>
<accession>A0ABU4FAZ5</accession>
<comment type="caution">
    <text evidence="11">The sequence shown here is derived from an EMBL/GenBank/DDBJ whole genome shotgun (WGS) entry which is preliminary data.</text>
</comment>
<dbReference type="InterPro" id="IPR033132">
    <property type="entry name" value="GH_1_N_CS"/>
</dbReference>
<reference evidence="11 12" key="1">
    <citation type="submission" date="2023-10" db="EMBL/GenBank/DDBJ databases">
        <title>Characterization of rhizosphere-enriched actinobacteria from wheat plants lab-grown on chernevaya soil.</title>
        <authorList>
            <person name="Tikhonova E.N."/>
            <person name="Konopkin A."/>
            <person name="Kravchenko I.K."/>
        </authorList>
    </citation>
    <scope>NUCLEOTIDE SEQUENCE [LARGE SCALE GENOMIC DNA]</scope>
    <source>
        <strain evidence="11 12">RR29</strain>
    </source>
</reference>
<proteinExistence type="inferred from homology"/>
<dbReference type="InterPro" id="IPR018120">
    <property type="entry name" value="Glyco_hydro_1_AS"/>
</dbReference>
<feature type="active site" description="Nucleophile" evidence="9">
    <location>
        <position position="352"/>
    </location>
</feature>
<dbReference type="InterPro" id="IPR017853">
    <property type="entry name" value="GH"/>
</dbReference>
<dbReference type="NCBIfam" id="TIGR03356">
    <property type="entry name" value="BGL"/>
    <property type="match status" value="1"/>
</dbReference>
<dbReference type="Gene3D" id="3.20.20.80">
    <property type="entry name" value="Glycosidases"/>
    <property type="match status" value="1"/>
</dbReference>
<evidence type="ECO:0000313" key="12">
    <source>
        <dbReference type="Proteomes" id="UP001187346"/>
    </source>
</evidence>
<comment type="similarity">
    <text evidence="2 10">Belongs to the glycosyl hydrolase 1 family.</text>
</comment>